<feature type="region of interest" description="Disordered" evidence="1">
    <location>
        <begin position="1"/>
        <end position="62"/>
    </location>
</feature>
<dbReference type="EMBL" id="SWFT01000161">
    <property type="protein sequence ID" value="KAA8896933.1"/>
    <property type="molecule type" value="Genomic_DNA"/>
</dbReference>
<feature type="region of interest" description="Disordered" evidence="1">
    <location>
        <begin position="120"/>
        <end position="196"/>
    </location>
</feature>
<dbReference type="GeneID" id="54784097"/>
<feature type="region of interest" description="Disordered" evidence="1">
    <location>
        <begin position="256"/>
        <end position="297"/>
    </location>
</feature>
<protein>
    <submittedName>
        <fullName evidence="2">Uncharacterized protein</fullName>
    </submittedName>
</protein>
<evidence type="ECO:0000313" key="3">
    <source>
        <dbReference type="Proteomes" id="UP000449547"/>
    </source>
</evidence>
<name>A0A642UD22_DIURU</name>
<dbReference type="RefSeq" id="XP_034009675.1">
    <property type="nucleotide sequence ID" value="XM_034158429.1"/>
</dbReference>
<keyword evidence="3" id="KW-1185">Reference proteome</keyword>
<evidence type="ECO:0000256" key="1">
    <source>
        <dbReference type="SAM" id="MobiDB-lite"/>
    </source>
</evidence>
<reference evidence="2 3" key="1">
    <citation type="submission" date="2019-07" db="EMBL/GenBank/DDBJ databases">
        <title>Genome assembly of two rare yeast pathogens: Diutina rugosa and Trichomonascus ciferrii.</title>
        <authorList>
            <person name="Mixao V."/>
            <person name="Saus E."/>
            <person name="Hansen A."/>
            <person name="Lass-Flor C."/>
            <person name="Gabaldon T."/>
        </authorList>
    </citation>
    <scope>NUCLEOTIDE SEQUENCE [LARGE SCALE GENOMIC DNA]</scope>
    <source>
        <strain evidence="2 3">CBS 613</strain>
    </source>
</reference>
<accession>A0A642UD22</accession>
<evidence type="ECO:0000313" key="2">
    <source>
        <dbReference type="EMBL" id="KAA8896933.1"/>
    </source>
</evidence>
<organism evidence="2 3">
    <name type="scientific">Diutina rugosa</name>
    <name type="common">Yeast</name>
    <name type="synonym">Candida rugosa</name>
    <dbReference type="NCBI Taxonomy" id="5481"/>
    <lineage>
        <taxon>Eukaryota</taxon>
        <taxon>Fungi</taxon>
        <taxon>Dikarya</taxon>
        <taxon>Ascomycota</taxon>
        <taxon>Saccharomycotina</taxon>
        <taxon>Pichiomycetes</taxon>
        <taxon>Debaryomycetaceae</taxon>
        <taxon>Diutina</taxon>
    </lineage>
</organism>
<dbReference type="AlphaFoldDB" id="A0A642UD22"/>
<feature type="compositionally biased region" description="Low complexity" evidence="1">
    <location>
        <begin position="1"/>
        <end position="12"/>
    </location>
</feature>
<sequence length="470" mass="53475">MDSTQSRSSTSSAHNVRRRSPSTVSEASTVEHPDPPPPGPGQRQSETVEQASHERLHVPPMQSVLMNSTRESRQQWQSQFRAHVVNARLYLSQLAQNIETLASSQSNQQQIQEYQLEPDLPQPYVSAPPNSFPQSTASAAPQQFQQQQQQQPRHQQFYGNYYSGVYPNQPPTNGPQYLGPAAPTAPDQPNHDQPSYRIGERSQQSIERAQHILVDDPQSSVGEIILEASQRNLMLGQFISGRFRDTFKIMQQILSDMEGSSSSPTMSRAPFQNSPSRNAETARYNRPPRAQPHEQPRKAILHRCPWKPLGHCSYQGSDNLNKAKVHMIKEHFIMDSQPISRSITVLEQLTGRCWCSHFKGTAGDWLKTHVLVPNSLCPWVRVAHRWSDKPMKCKFRALNVHDECKTTLNRFADLIKHTLEYHFDYDNGFVPPENDLELWLTRNGKCKCGYWGTGNDIMCSHIMLTDLMCI</sequence>
<feature type="compositionally biased region" description="Polar residues" evidence="1">
    <location>
        <begin position="256"/>
        <end position="279"/>
    </location>
</feature>
<comment type="caution">
    <text evidence="2">The sequence shown here is derived from an EMBL/GenBank/DDBJ whole genome shotgun (WGS) entry which is preliminary data.</text>
</comment>
<feature type="compositionally biased region" description="Low complexity" evidence="1">
    <location>
        <begin position="132"/>
        <end position="157"/>
    </location>
</feature>
<gene>
    <name evidence="2" type="ORF">DIURU_005446</name>
</gene>
<dbReference type="VEuPathDB" id="FungiDB:DIURU_005446"/>
<proteinExistence type="predicted"/>
<dbReference type="Proteomes" id="UP000449547">
    <property type="component" value="Unassembled WGS sequence"/>
</dbReference>